<feature type="non-terminal residue" evidence="3">
    <location>
        <position position="1"/>
    </location>
</feature>
<dbReference type="GO" id="GO:0003677">
    <property type="term" value="F:DNA binding"/>
    <property type="evidence" value="ECO:0007669"/>
    <property type="project" value="InterPro"/>
</dbReference>
<dbReference type="Pfam" id="PF00589">
    <property type="entry name" value="Phage_integrase"/>
    <property type="match status" value="1"/>
</dbReference>
<dbReference type="AlphaFoldDB" id="A0A3E3IEK7"/>
<name>A0A3E3IEK7_9FIRM</name>
<evidence type="ECO:0000313" key="4">
    <source>
        <dbReference type="Proteomes" id="UP000261166"/>
    </source>
</evidence>
<dbReference type="SUPFAM" id="SSF56349">
    <property type="entry name" value="DNA breaking-rejoining enzymes"/>
    <property type="match status" value="1"/>
</dbReference>
<dbReference type="InterPro" id="IPR011010">
    <property type="entry name" value="DNA_brk_join_enz"/>
</dbReference>
<dbReference type="OrthoDB" id="9801717at2"/>
<evidence type="ECO:0000313" key="3">
    <source>
        <dbReference type="EMBL" id="RGE65514.1"/>
    </source>
</evidence>
<organism evidence="3 4">
    <name type="scientific">Eisenbergiella massiliensis</name>
    <dbReference type="NCBI Taxonomy" id="1720294"/>
    <lineage>
        <taxon>Bacteria</taxon>
        <taxon>Bacillati</taxon>
        <taxon>Bacillota</taxon>
        <taxon>Clostridia</taxon>
        <taxon>Lachnospirales</taxon>
        <taxon>Lachnospiraceae</taxon>
        <taxon>Eisenbergiella</taxon>
    </lineage>
</organism>
<dbReference type="GO" id="GO:0015074">
    <property type="term" value="P:DNA integration"/>
    <property type="evidence" value="ECO:0007669"/>
    <property type="project" value="InterPro"/>
</dbReference>
<feature type="domain" description="Tyr recombinase" evidence="2">
    <location>
        <begin position="1"/>
        <end position="32"/>
    </location>
</feature>
<dbReference type="EMBL" id="QVLU01000035">
    <property type="protein sequence ID" value="RGE65514.1"/>
    <property type="molecule type" value="Genomic_DNA"/>
</dbReference>
<dbReference type="GO" id="GO:0006310">
    <property type="term" value="P:DNA recombination"/>
    <property type="evidence" value="ECO:0007669"/>
    <property type="project" value="UniProtKB-KW"/>
</dbReference>
<dbReference type="Proteomes" id="UP000261166">
    <property type="component" value="Unassembled WGS sequence"/>
</dbReference>
<evidence type="ECO:0000256" key="1">
    <source>
        <dbReference type="ARBA" id="ARBA00023172"/>
    </source>
</evidence>
<gene>
    <name evidence="3" type="ORF">DWY69_26125</name>
</gene>
<keyword evidence="1" id="KW-0233">DNA recombination</keyword>
<evidence type="ECO:0000259" key="2">
    <source>
        <dbReference type="Pfam" id="PF00589"/>
    </source>
</evidence>
<proteinExistence type="predicted"/>
<dbReference type="InterPro" id="IPR013762">
    <property type="entry name" value="Integrase-like_cat_sf"/>
</dbReference>
<comment type="caution">
    <text evidence="3">The sequence shown here is derived from an EMBL/GenBank/DDBJ whole genome shotgun (WGS) entry which is preliminary data.</text>
</comment>
<sequence length="44" mass="5215">TDLLRAGMPIEEVKEYLGHEKLDTTMIYCTVSRDNVRNSHKRYM</sequence>
<dbReference type="InterPro" id="IPR002104">
    <property type="entry name" value="Integrase_catalytic"/>
</dbReference>
<reference evidence="3 4" key="1">
    <citation type="submission" date="2018-08" db="EMBL/GenBank/DDBJ databases">
        <title>A genome reference for cultivated species of the human gut microbiota.</title>
        <authorList>
            <person name="Zou Y."/>
            <person name="Xue W."/>
            <person name="Luo G."/>
        </authorList>
    </citation>
    <scope>NUCLEOTIDE SEQUENCE [LARGE SCALE GENOMIC DNA]</scope>
    <source>
        <strain evidence="3 4">AF26-4BH</strain>
    </source>
</reference>
<protein>
    <submittedName>
        <fullName evidence="3">Integrase</fullName>
    </submittedName>
</protein>
<accession>A0A3E3IEK7</accession>
<dbReference type="Gene3D" id="1.10.443.10">
    <property type="entry name" value="Intergrase catalytic core"/>
    <property type="match status" value="1"/>
</dbReference>